<evidence type="ECO:0000313" key="1">
    <source>
        <dbReference type="EMBL" id="CAG9705742.1"/>
    </source>
</evidence>
<proteinExistence type="predicted"/>
<protein>
    <submittedName>
        <fullName evidence="1">Uncharacterized protein</fullName>
    </submittedName>
</protein>
<accession>A0AA86JZI1</accession>
<dbReference type="AlphaFoldDB" id="A0AA86JZI1"/>
<organism evidence="1 2">
    <name type="scientific">Clostridium neonatale</name>
    <dbReference type="NCBI Taxonomy" id="137838"/>
    <lineage>
        <taxon>Bacteria</taxon>
        <taxon>Bacillati</taxon>
        <taxon>Bacillota</taxon>
        <taxon>Clostridia</taxon>
        <taxon>Eubacteriales</taxon>
        <taxon>Clostridiaceae</taxon>
        <taxon>Clostridium</taxon>
    </lineage>
</organism>
<gene>
    <name evidence="1" type="ORF">CNEO_42035</name>
</gene>
<name>A0AA86JZI1_9CLOT</name>
<evidence type="ECO:0000313" key="2">
    <source>
        <dbReference type="Proteomes" id="UP000789738"/>
    </source>
</evidence>
<reference evidence="1" key="1">
    <citation type="submission" date="2021-10" db="EMBL/GenBank/DDBJ databases">
        <authorList>
            <person name="Mesa V."/>
        </authorList>
    </citation>
    <scope>NUCLEOTIDE SEQUENCE</scope>
    <source>
        <strain evidence="1">CC3_PB</strain>
    </source>
</reference>
<dbReference type="EMBL" id="CAKJVE010000004">
    <property type="protein sequence ID" value="CAG9705742.1"/>
    <property type="molecule type" value="Genomic_DNA"/>
</dbReference>
<sequence length="86" mass="10049">MKKDMENLIANIYTNMNNVFKEDDDITPVMPLKVEDVNEEFFTAELMAMMLQFQNLTGQDVDIIDFTHILNKLAIQYMLDNRAETV</sequence>
<dbReference type="RefSeq" id="WP_317077733.1">
    <property type="nucleotide sequence ID" value="NZ_CAKJVE010000004.1"/>
</dbReference>
<dbReference type="Proteomes" id="UP000789738">
    <property type="component" value="Unassembled WGS sequence"/>
</dbReference>
<comment type="caution">
    <text evidence="1">The sequence shown here is derived from an EMBL/GenBank/DDBJ whole genome shotgun (WGS) entry which is preliminary data.</text>
</comment>